<evidence type="ECO:0000259" key="1">
    <source>
        <dbReference type="Pfam" id="PF03184"/>
    </source>
</evidence>
<dbReference type="GO" id="GO:0005634">
    <property type="term" value="C:nucleus"/>
    <property type="evidence" value="ECO:0007669"/>
    <property type="project" value="TreeGrafter"/>
</dbReference>
<dbReference type="OrthoDB" id="162969at2759"/>
<organism evidence="2 3">
    <name type="scientific">Scleroderma citrinum Foug A</name>
    <dbReference type="NCBI Taxonomy" id="1036808"/>
    <lineage>
        <taxon>Eukaryota</taxon>
        <taxon>Fungi</taxon>
        <taxon>Dikarya</taxon>
        <taxon>Basidiomycota</taxon>
        <taxon>Agaricomycotina</taxon>
        <taxon>Agaricomycetes</taxon>
        <taxon>Agaricomycetidae</taxon>
        <taxon>Boletales</taxon>
        <taxon>Sclerodermatineae</taxon>
        <taxon>Sclerodermataceae</taxon>
        <taxon>Scleroderma</taxon>
    </lineage>
</organism>
<evidence type="ECO:0000313" key="3">
    <source>
        <dbReference type="Proteomes" id="UP000053989"/>
    </source>
</evidence>
<gene>
    <name evidence="2" type="ORF">SCLCIDRAFT_124876</name>
</gene>
<dbReference type="STRING" id="1036808.A0A0C3DVF3"/>
<dbReference type="HOGENOM" id="CLU_018294_5_2_1"/>
<proteinExistence type="predicted"/>
<reference evidence="2 3" key="1">
    <citation type="submission" date="2014-04" db="EMBL/GenBank/DDBJ databases">
        <authorList>
            <consortium name="DOE Joint Genome Institute"/>
            <person name="Kuo A."/>
            <person name="Kohler A."/>
            <person name="Nagy L.G."/>
            <person name="Floudas D."/>
            <person name="Copeland A."/>
            <person name="Barry K.W."/>
            <person name="Cichocki N."/>
            <person name="Veneault-Fourrey C."/>
            <person name="LaButti K."/>
            <person name="Lindquist E.A."/>
            <person name="Lipzen A."/>
            <person name="Lundell T."/>
            <person name="Morin E."/>
            <person name="Murat C."/>
            <person name="Sun H."/>
            <person name="Tunlid A."/>
            <person name="Henrissat B."/>
            <person name="Grigoriev I.V."/>
            <person name="Hibbett D.S."/>
            <person name="Martin F."/>
            <person name="Nordberg H.P."/>
            <person name="Cantor M.N."/>
            <person name="Hua S.X."/>
        </authorList>
    </citation>
    <scope>NUCLEOTIDE SEQUENCE [LARGE SCALE GENOMIC DNA]</scope>
    <source>
        <strain evidence="2 3">Foug A</strain>
    </source>
</reference>
<dbReference type="InterPro" id="IPR004875">
    <property type="entry name" value="DDE_SF_endonuclease_dom"/>
</dbReference>
<sequence length="173" mass="20082">MLQEKRARFEDEFDVPEKERLTGEGWLHLFCKTYKIQEHQWHGEAGSVDLAAVGVEQQRCQKIMVGFAPQDHFNFDETALFPYAPPDRGLATRQLSGKKKEKIHITIGLACNADGTEKLEPIFIGKSSKPRCFKKYTPEQCGFYYRNNKKAWMTSSIFEEYVFVFPSMQMEIN</sequence>
<dbReference type="AlphaFoldDB" id="A0A0C3DVF3"/>
<dbReference type="PANTHER" id="PTHR19303:SF73">
    <property type="entry name" value="PROTEIN PDC2"/>
    <property type="match status" value="1"/>
</dbReference>
<dbReference type="Proteomes" id="UP000053989">
    <property type="component" value="Unassembled WGS sequence"/>
</dbReference>
<keyword evidence="3" id="KW-1185">Reference proteome</keyword>
<reference evidence="3" key="2">
    <citation type="submission" date="2015-01" db="EMBL/GenBank/DDBJ databases">
        <title>Evolutionary Origins and Diversification of the Mycorrhizal Mutualists.</title>
        <authorList>
            <consortium name="DOE Joint Genome Institute"/>
            <consortium name="Mycorrhizal Genomics Consortium"/>
            <person name="Kohler A."/>
            <person name="Kuo A."/>
            <person name="Nagy L.G."/>
            <person name="Floudas D."/>
            <person name="Copeland A."/>
            <person name="Barry K.W."/>
            <person name="Cichocki N."/>
            <person name="Veneault-Fourrey C."/>
            <person name="LaButti K."/>
            <person name="Lindquist E.A."/>
            <person name="Lipzen A."/>
            <person name="Lundell T."/>
            <person name="Morin E."/>
            <person name="Murat C."/>
            <person name="Riley R."/>
            <person name="Ohm R."/>
            <person name="Sun H."/>
            <person name="Tunlid A."/>
            <person name="Henrissat B."/>
            <person name="Grigoriev I.V."/>
            <person name="Hibbett D.S."/>
            <person name="Martin F."/>
        </authorList>
    </citation>
    <scope>NUCLEOTIDE SEQUENCE [LARGE SCALE GENOMIC DNA]</scope>
    <source>
        <strain evidence="3">Foug A</strain>
    </source>
</reference>
<dbReference type="InParanoid" id="A0A0C3DVF3"/>
<feature type="domain" description="DDE-1" evidence="1">
    <location>
        <begin position="104"/>
        <end position="165"/>
    </location>
</feature>
<evidence type="ECO:0000313" key="2">
    <source>
        <dbReference type="EMBL" id="KIM60149.1"/>
    </source>
</evidence>
<protein>
    <recommendedName>
        <fullName evidence="1">DDE-1 domain-containing protein</fullName>
    </recommendedName>
</protein>
<name>A0A0C3DVF3_9AGAM</name>
<dbReference type="GO" id="GO:0003677">
    <property type="term" value="F:DNA binding"/>
    <property type="evidence" value="ECO:0007669"/>
    <property type="project" value="TreeGrafter"/>
</dbReference>
<dbReference type="EMBL" id="KN822065">
    <property type="protein sequence ID" value="KIM60149.1"/>
    <property type="molecule type" value="Genomic_DNA"/>
</dbReference>
<dbReference type="Pfam" id="PF03184">
    <property type="entry name" value="DDE_1"/>
    <property type="match status" value="1"/>
</dbReference>
<accession>A0A0C3DVF3</accession>
<dbReference type="PANTHER" id="PTHR19303">
    <property type="entry name" value="TRANSPOSON"/>
    <property type="match status" value="1"/>
</dbReference>
<dbReference type="InterPro" id="IPR050863">
    <property type="entry name" value="CenT-Element_Derived"/>
</dbReference>